<dbReference type="Gene3D" id="3.30.420.10">
    <property type="entry name" value="Ribonuclease H-like superfamily/Ribonuclease H"/>
    <property type="match status" value="1"/>
</dbReference>
<gene>
    <name evidence="4" type="ORF">MTR67_040511</name>
</gene>
<keyword evidence="5" id="KW-1185">Reference proteome</keyword>
<organism evidence="4 5">
    <name type="scientific">Solanum verrucosum</name>
    <dbReference type="NCBI Taxonomy" id="315347"/>
    <lineage>
        <taxon>Eukaryota</taxon>
        <taxon>Viridiplantae</taxon>
        <taxon>Streptophyta</taxon>
        <taxon>Embryophyta</taxon>
        <taxon>Tracheophyta</taxon>
        <taxon>Spermatophyta</taxon>
        <taxon>Magnoliopsida</taxon>
        <taxon>eudicotyledons</taxon>
        <taxon>Gunneridae</taxon>
        <taxon>Pentapetalae</taxon>
        <taxon>asterids</taxon>
        <taxon>lamiids</taxon>
        <taxon>Solanales</taxon>
        <taxon>Solanaceae</taxon>
        <taxon>Solanoideae</taxon>
        <taxon>Solaneae</taxon>
        <taxon>Solanum</taxon>
    </lineage>
</organism>
<evidence type="ECO:0000313" key="5">
    <source>
        <dbReference type="Proteomes" id="UP001234989"/>
    </source>
</evidence>
<evidence type="ECO:0000313" key="4">
    <source>
        <dbReference type="EMBL" id="WMV47126.1"/>
    </source>
</evidence>
<dbReference type="PROSITE" id="PS00028">
    <property type="entry name" value="ZINC_FINGER_C2H2_1"/>
    <property type="match status" value="1"/>
</dbReference>
<keyword evidence="1" id="KW-0540">Nuclease</keyword>
<proteinExistence type="predicted"/>
<dbReference type="InterPro" id="IPR036397">
    <property type="entry name" value="RNaseH_sf"/>
</dbReference>
<dbReference type="InterPro" id="IPR047021">
    <property type="entry name" value="REXO1/3/4-like"/>
</dbReference>
<feature type="domain" description="C2H2-type" evidence="3">
    <location>
        <begin position="14"/>
        <end position="36"/>
    </location>
</feature>
<dbReference type="AlphaFoldDB" id="A0AAF0UL49"/>
<dbReference type="EMBL" id="CP133620">
    <property type="protein sequence ID" value="WMV47126.1"/>
    <property type="molecule type" value="Genomic_DNA"/>
</dbReference>
<feature type="non-terminal residue" evidence="4">
    <location>
        <position position="1"/>
    </location>
</feature>
<dbReference type="GO" id="GO:0005634">
    <property type="term" value="C:nucleus"/>
    <property type="evidence" value="ECO:0007669"/>
    <property type="project" value="TreeGrafter"/>
</dbReference>
<keyword evidence="2" id="KW-0378">Hydrolase</keyword>
<dbReference type="SUPFAM" id="SSF53098">
    <property type="entry name" value="Ribonuclease H-like"/>
    <property type="match status" value="1"/>
</dbReference>
<evidence type="ECO:0000259" key="3">
    <source>
        <dbReference type="PROSITE" id="PS00028"/>
    </source>
</evidence>
<dbReference type="PANTHER" id="PTHR12801">
    <property type="entry name" value="RNA EXONUCLEASE REXO1 / RECO3 FAMILY MEMBER-RELATED"/>
    <property type="match status" value="1"/>
</dbReference>
<name>A0AAF0UL49_SOLVR</name>
<sequence length="231" mass="26494">NFDFICLCDVRHKCPACYKQCKKKEHIIEHMLTSHHSVHDPKCGVCNKHCKSFESLREHIFGPLAKVNCSSIFAERDCILCLKICSSVDSLNEHKETCHLTTPQPIETVEIHHSANEMINIRSQEVVAICCVMVGGDWSQELCARVCLVDEDENIIFQTYILPPTPVADYRYEIIGISENNLQDAMPLNEVRERIQQILYSGEPIGRVLVGHNLEKQLHCLKMSYHDHLLR</sequence>
<evidence type="ECO:0000256" key="2">
    <source>
        <dbReference type="ARBA" id="ARBA00022801"/>
    </source>
</evidence>
<evidence type="ECO:0000256" key="1">
    <source>
        <dbReference type="ARBA" id="ARBA00022722"/>
    </source>
</evidence>
<protein>
    <recommendedName>
        <fullName evidence="3">C2H2-type domain-containing protein</fullName>
    </recommendedName>
</protein>
<dbReference type="GO" id="GO:0003676">
    <property type="term" value="F:nucleic acid binding"/>
    <property type="evidence" value="ECO:0007669"/>
    <property type="project" value="InterPro"/>
</dbReference>
<accession>A0AAF0UL49</accession>
<dbReference type="GO" id="GO:0004527">
    <property type="term" value="F:exonuclease activity"/>
    <property type="evidence" value="ECO:0007669"/>
    <property type="project" value="InterPro"/>
</dbReference>
<reference evidence="4" key="1">
    <citation type="submission" date="2023-08" db="EMBL/GenBank/DDBJ databases">
        <title>A de novo genome assembly of Solanum verrucosum Schlechtendal, a Mexican diploid species geographically isolated from the other diploid A-genome species in potato relatives.</title>
        <authorList>
            <person name="Hosaka K."/>
        </authorList>
    </citation>
    <scope>NUCLEOTIDE SEQUENCE</scope>
    <source>
        <tissue evidence="4">Young leaves</tissue>
    </source>
</reference>
<dbReference type="Proteomes" id="UP001234989">
    <property type="component" value="Chromosome 9"/>
</dbReference>
<dbReference type="InterPro" id="IPR012337">
    <property type="entry name" value="RNaseH-like_sf"/>
</dbReference>
<dbReference type="InterPro" id="IPR013087">
    <property type="entry name" value="Znf_C2H2_type"/>
</dbReference>
<dbReference type="PANTHER" id="PTHR12801:SF123">
    <property type="entry name" value="RNA EXONUCLEASE 4"/>
    <property type="match status" value="1"/>
</dbReference>
<dbReference type="SMART" id="SM00355">
    <property type="entry name" value="ZnF_C2H2"/>
    <property type="match status" value="3"/>
</dbReference>